<sequence length="39" mass="4396">MGDITESDIQEGGQQTLPKQKVDRNAIQRLIDKLRSPDT</sequence>
<accession>A0A0G0B8Y8</accession>
<comment type="caution">
    <text evidence="2">The sequence shown here is derived from an EMBL/GenBank/DDBJ whole genome shotgun (WGS) entry which is preliminary data.</text>
</comment>
<dbReference type="AlphaFoldDB" id="A0A0G0B8Y8"/>
<evidence type="ECO:0000256" key="1">
    <source>
        <dbReference type="SAM" id="MobiDB-lite"/>
    </source>
</evidence>
<dbReference type="EMBL" id="LBPV01000010">
    <property type="protein sequence ID" value="KKP65834.1"/>
    <property type="molecule type" value="Genomic_DNA"/>
</dbReference>
<protein>
    <submittedName>
        <fullName evidence="2">Uncharacterized protein</fullName>
    </submittedName>
</protein>
<feature type="region of interest" description="Disordered" evidence="1">
    <location>
        <begin position="1"/>
        <end position="24"/>
    </location>
</feature>
<dbReference type="Proteomes" id="UP000033866">
    <property type="component" value="Unassembled WGS sequence"/>
</dbReference>
<evidence type="ECO:0000313" key="3">
    <source>
        <dbReference type="Proteomes" id="UP000033866"/>
    </source>
</evidence>
<name>A0A0G0B8Y8_9BACT</name>
<proteinExistence type="predicted"/>
<reference evidence="2 3" key="1">
    <citation type="journal article" date="2015" name="Nature">
        <title>rRNA introns, odd ribosomes, and small enigmatic genomes across a large radiation of phyla.</title>
        <authorList>
            <person name="Brown C.T."/>
            <person name="Hug L.A."/>
            <person name="Thomas B.C."/>
            <person name="Sharon I."/>
            <person name="Castelle C.J."/>
            <person name="Singh A."/>
            <person name="Wilkins M.J."/>
            <person name="Williams K.H."/>
            <person name="Banfield J.F."/>
        </authorList>
    </citation>
    <scope>NUCLEOTIDE SEQUENCE [LARGE SCALE GENOMIC DNA]</scope>
</reference>
<evidence type="ECO:0000313" key="2">
    <source>
        <dbReference type="EMBL" id="KKP65834.1"/>
    </source>
</evidence>
<gene>
    <name evidence="2" type="ORF">UR61_C0010G0006</name>
</gene>
<organism evidence="2 3">
    <name type="scientific">candidate division WS6 bacterium GW2011_GWE1_34_7</name>
    <dbReference type="NCBI Taxonomy" id="1619093"/>
    <lineage>
        <taxon>Bacteria</taxon>
        <taxon>Candidatus Dojkabacteria</taxon>
    </lineage>
</organism>